<dbReference type="AlphaFoldDB" id="A0A3N0FQL9"/>
<gene>
    <name evidence="1" type="ORF">EF878_20155</name>
</gene>
<reference evidence="1 2" key="1">
    <citation type="submission" date="2018-11" db="EMBL/GenBank/DDBJ databases">
        <title>Characterization of surface water Dickeya isolates.</title>
        <authorList>
            <person name="Van Gijsegem F."/>
            <person name="Pedron J."/>
        </authorList>
    </citation>
    <scope>NUCLEOTIDE SEQUENCE [LARGE SCALE GENOMIC DNA]</scope>
    <source>
        <strain evidence="1 2">FVG1-MFV-O17</strain>
    </source>
</reference>
<dbReference type="OrthoDB" id="6636958at2"/>
<evidence type="ECO:0000313" key="2">
    <source>
        <dbReference type="Proteomes" id="UP000276061"/>
    </source>
</evidence>
<accession>A0A3N0FQL9</accession>
<dbReference type="Proteomes" id="UP000276061">
    <property type="component" value="Unassembled WGS sequence"/>
</dbReference>
<protein>
    <submittedName>
        <fullName evidence="1">Uncharacterized protein</fullName>
    </submittedName>
</protein>
<organism evidence="1 2">
    <name type="scientific">Dickeya undicola</name>
    <dbReference type="NCBI Taxonomy" id="1577887"/>
    <lineage>
        <taxon>Bacteria</taxon>
        <taxon>Pseudomonadati</taxon>
        <taxon>Pseudomonadota</taxon>
        <taxon>Gammaproteobacteria</taxon>
        <taxon>Enterobacterales</taxon>
        <taxon>Pectobacteriaceae</taxon>
        <taxon>Dickeya</taxon>
    </lineage>
</organism>
<dbReference type="EMBL" id="RJLR01000049">
    <property type="protein sequence ID" value="RNM02385.1"/>
    <property type="molecule type" value="Genomic_DNA"/>
</dbReference>
<name>A0A3N0FQL9_9GAMM</name>
<sequence>MKHRYLTETEKPGFDDIISNWLAQQDDEIDGIPYKIALYHDGYLYRSITCSGLGEYVRASRFLESQGFVNALKAEATYRGYDALFATLDEYKKAFPTT</sequence>
<evidence type="ECO:0000313" key="1">
    <source>
        <dbReference type="EMBL" id="RNM02385.1"/>
    </source>
</evidence>
<dbReference type="RefSeq" id="WP_123253383.1">
    <property type="nucleotide sequence ID" value="NZ_RJLR01000049.1"/>
</dbReference>
<proteinExistence type="predicted"/>
<comment type="caution">
    <text evidence="1">The sequence shown here is derived from an EMBL/GenBank/DDBJ whole genome shotgun (WGS) entry which is preliminary data.</text>
</comment>